<evidence type="ECO:0000313" key="1">
    <source>
        <dbReference type="EMBL" id="MFG6433460.1"/>
    </source>
</evidence>
<reference evidence="1 2" key="1">
    <citation type="submission" date="2024-08" db="EMBL/GenBank/DDBJ databases">
        <authorList>
            <person name="Lu H."/>
        </authorList>
    </citation>
    <scope>NUCLEOTIDE SEQUENCE [LARGE SCALE GENOMIC DNA]</scope>
    <source>
        <strain evidence="1 2">LYH14W</strain>
    </source>
</reference>
<accession>A0ABW7FAH5</accession>
<evidence type="ECO:0000313" key="2">
    <source>
        <dbReference type="Proteomes" id="UP001606210"/>
    </source>
</evidence>
<proteinExistence type="predicted"/>
<name>A0ABW7FAH5_9BURK</name>
<dbReference type="Proteomes" id="UP001606210">
    <property type="component" value="Unassembled WGS sequence"/>
</dbReference>
<keyword evidence="2" id="KW-1185">Reference proteome</keyword>
<sequence>MRRGNGAARRCQVGYTFVAVLIMLTLCALGMAAAGPLWADAVQRDREQELLRIGALYAAAITEYRDSSPGNHKQLPLSLDELVSDPRFISTMRHLRKLYPDPLDPARPWGLVLDTDGRVMGVYSQSQDAPLAQGPQRIGALQLPPAQRYADWKFTLVNTSR</sequence>
<gene>
    <name evidence="1" type="ORF">ACG00Y_26370</name>
</gene>
<dbReference type="EMBL" id="JBIGHV010000012">
    <property type="protein sequence ID" value="MFG6433460.1"/>
    <property type="molecule type" value="Genomic_DNA"/>
</dbReference>
<organism evidence="1 2">
    <name type="scientific">Pelomonas parva</name>
    <dbReference type="NCBI Taxonomy" id="3299032"/>
    <lineage>
        <taxon>Bacteria</taxon>
        <taxon>Pseudomonadati</taxon>
        <taxon>Pseudomonadota</taxon>
        <taxon>Betaproteobacteria</taxon>
        <taxon>Burkholderiales</taxon>
        <taxon>Sphaerotilaceae</taxon>
        <taxon>Roseateles</taxon>
    </lineage>
</organism>
<protein>
    <submittedName>
        <fullName evidence="1">Type II secretion system protein</fullName>
    </submittedName>
</protein>
<comment type="caution">
    <text evidence="1">The sequence shown here is derived from an EMBL/GenBank/DDBJ whole genome shotgun (WGS) entry which is preliminary data.</text>
</comment>